<accession>A0A178VEF8</accession>
<dbReference type="InterPro" id="IPR026960">
    <property type="entry name" value="RVT-Znf"/>
</dbReference>
<proteinExistence type="predicted"/>
<dbReference type="EMBL" id="LUHQ01000003">
    <property type="protein sequence ID" value="OAP04184.1"/>
    <property type="molecule type" value="Genomic_DNA"/>
</dbReference>
<dbReference type="Pfam" id="PF13966">
    <property type="entry name" value="zf-RVT"/>
    <property type="match status" value="1"/>
</dbReference>
<feature type="domain" description="Reverse transcriptase zinc-binding" evidence="1">
    <location>
        <begin position="1"/>
        <end position="50"/>
    </location>
</feature>
<evidence type="ECO:0000259" key="1">
    <source>
        <dbReference type="Pfam" id="PF13966"/>
    </source>
</evidence>
<evidence type="ECO:0000313" key="2">
    <source>
        <dbReference type="EMBL" id="OAP04184.1"/>
    </source>
</evidence>
<reference evidence="3" key="1">
    <citation type="journal article" date="2016" name="Proc. Natl. Acad. Sci. U.S.A.">
        <title>Chromosome-level assembly of Arabidopsis thaliana Ler reveals the extent of translocation and inversion polymorphisms.</title>
        <authorList>
            <person name="Zapata L."/>
            <person name="Ding J."/>
            <person name="Willing E.M."/>
            <person name="Hartwig B."/>
            <person name="Bezdan D."/>
            <person name="Jiao W.B."/>
            <person name="Patel V."/>
            <person name="Velikkakam James G."/>
            <person name="Koornneef M."/>
            <person name="Ossowski S."/>
            <person name="Schneeberger K."/>
        </authorList>
    </citation>
    <scope>NUCLEOTIDE SEQUENCE [LARGE SCALE GENOMIC DNA]</scope>
    <source>
        <strain evidence="3">cv. Landsberg erecta</strain>
    </source>
</reference>
<gene>
    <name evidence="2" type="ordered locus">AXX17_At3g43390</name>
</gene>
<evidence type="ECO:0000313" key="3">
    <source>
        <dbReference type="Proteomes" id="UP000078284"/>
    </source>
</evidence>
<name>A0A178VEF8_ARATH</name>
<organism evidence="2 3">
    <name type="scientific">Arabidopsis thaliana</name>
    <name type="common">Mouse-ear cress</name>
    <dbReference type="NCBI Taxonomy" id="3702"/>
    <lineage>
        <taxon>Eukaryota</taxon>
        <taxon>Viridiplantae</taxon>
        <taxon>Streptophyta</taxon>
        <taxon>Embryophyta</taxon>
        <taxon>Tracheophyta</taxon>
        <taxon>Spermatophyta</taxon>
        <taxon>Magnoliopsida</taxon>
        <taxon>eudicotyledons</taxon>
        <taxon>Gunneridae</taxon>
        <taxon>Pentapetalae</taxon>
        <taxon>rosids</taxon>
        <taxon>malvids</taxon>
        <taxon>Brassicales</taxon>
        <taxon>Brassicaceae</taxon>
        <taxon>Camelineae</taxon>
        <taxon>Arabidopsis</taxon>
    </lineage>
</organism>
<dbReference type="Proteomes" id="UP000078284">
    <property type="component" value="Chromosome 3"/>
</dbReference>
<protein>
    <recommendedName>
        <fullName evidence="1">Reverse transcriptase zinc-binding domain-containing protein</fullName>
    </recommendedName>
</protein>
<comment type="caution">
    <text evidence="2">The sequence shown here is derived from an EMBL/GenBank/DDBJ whole genome shotgun (WGS) entry which is preliminary data.</text>
</comment>
<dbReference type="AlphaFoldDB" id="A0A178VEF8"/>
<sequence length="70" mass="7977">MWLAFLGRLPTKDRLRGWGINVTSACVLCSAGIETHRYLFFECPFSFSVWEALTSKVWRLPPLDLLSVSS</sequence>